<dbReference type="SUPFAM" id="SSF81321">
    <property type="entry name" value="Family A G protein-coupled receptor-like"/>
    <property type="match status" value="1"/>
</dbReference>
<evidence type="ECO:0000256" key="7">
    <source>
        <dbReference type="ARBA" id="ARBA00023136"/>
    </source>
</evidence>
<feature type="transmembrane region" description="Helical" evidence="13">
    <location>
        <begin position="200"/>
        <end position="226"/>
    </location>
</feature>
<evidence type="ECO:0000256" key="4">
    <source>
        <dbReference type="ARBA" id="ARBA00022692"/>
    </source>
</evidence>
<dbReference type="InterPro" id="IPR000276">
    <property type="entry name" value="GPCR_Rhodpsn"/>
</dbReference>
<dbReference type="PROSITE" id="PS00237">
    <property type="entry name" value="G_PROTEIN_RECEP_F1_1"/>
    <property type="match status" value="1"/>
</dbReference>
<keyword evidence="5 13" id="KW-1133">Transmembrane helix</keyword>
<keyword evidence="2" id="KW-1003">Cell membrane</keyword>
<evidence type="ECO:0000256" key="13">
    <source>
        <dbReference type="SAM" id="Phobius"/>
    </source>
</evidence>
<keyword evidence="8" id="KW-1015">Disulfide bond</keyword>
<evidence type="ECO:0000256" key="2">
    <source>
        <dbReference type="ARBA" id="ARBA00022475"/>
    </source>
</evidence>
<evidence type="ECO:0000256" key="8">
    <source>
        <dbReference type="ARBA" id="ARBA00023157"/>
    </source>
</evidence>
<dbReference type="GO" id="GO:0006954">
    <property type="term" value="P:inflammatory response"/>
    <property type="evidence" value="ECO:0007669"/>
    <property type="project" value="TreeGrafter"/>
</dbReference>
<evidence type="ECO:0000256" key="12">
    <source>
        <dbReference type="RuleBase" id="RU000688"/>
    </source>
</evidence>
<dbReference type="OMA" id="LWRMRHK"/>
<dbReference type="PRINTS" id="PR01104">
    <property type="entry name" value="ANPHYLATOXNR"/>
</dbReference>
<keyword evidence="3" id="KW-0597">Phosphoprotein</keyword>
<evidence type="ECO:0000256" key="10">
    <source>
        <dbReference type="ARBA" id="ARBA00023224"/>
    </source>
</evidence>
<keyword evidence="6 12" id="KW-0297">G-protein coupled receptor</keyword>
<dbReference type="Pfam" id="PF00001">
    <property type="entry name" value="7tm_1"/>
    <property type="match status" value="2"/>
</dbReference>
<dbReference type="STRING" id="75743.A0A401PU46"/>
<dbReference type="InterPro" id="IPR002234">
    <property type="entry name" value="Anphylx_rcpt_C3a/C5a1-2"/>
</dbReference>
<keyword evidence="10 12" id="KW-0807">Transducer</keyword>
<protein>
    <recommendedName>
        <fullName evidence="14">G-protein coupled receptors family 1 profile domain-containing protein</fullName>
    </recommendedName>
</protein>
<sequence>MTTDRVSVATHTFTIVVSLVTFFLGVPGNGLVIWVTAFKMKRTVNTVWFQGLALADFVFSLLLPFTVALTILDFHWPFGTAFCKINSGVAVLTMFSSVLTLTAISLDRCISVVLPVWSQNHRRPRLAALISLALWGAAFLLSIPTFFYRDTMKYRDITRCYTNFLTSAEGDALNSITGEDYKAMLKKLISIKDSRFKSLAIVRFVFGFLLPFLIIGASYTIIGLRLWRDRLAPSWKPFKVMIAIILAFLLCWAPHHTFIFLRLWHPPSPHLVLALRVGNPLSSSLASFNSCLNPILYICMGHNFREKVKRSCGAFLRKVLENAFVEDSMHFSATSRAKTKSMTLGDDNSTLV</sequence>
<dbReference type="FunFam" id="1.20.1070.10:FF:000034">
    <property type="entry name" value="G-protein coupled receptor 1"/>
    <property type="match status" value="1"/>
</dbReference>
<feature type="transmembrane region" description="Helical" evidence="13">
    <location>
        <begin position="238"/>
        <end position="261"/>
    </location>
</feature>
<feature type="transmembrane region" description="Helical" evidence="13">
    <location>
        <begin position="47"/>
        <end position="72"/>
    </location>
</feature>
<comment type="subcellular location">
    <subcellularLocation>
        <location evidence="1">Cell membrane</location>
        <topology evidence="1">Multi-pass membrane protein</topology>
    </subcellularLocation>
</comment>
<dbReference type="PRINTS" id="PR00237">
    <property type="entry name" value="GPCRRHODOPSN"/>
</dbReference>
<comment type="similarity">
    <text evidence="12">Belongs to the G-protein coupled receptor 1 family.</text>
</comment>
<dbReference type="PANTHER" id="PTHR24225">
    <property type="entry name" value="CHEMOTACTIC RECEPTOR"/>
    <property type="match status" value="1"/>
</dbReference>
<evidence type="ECO:0000256" key="11">
    <source>
        <dbReference type="ARBA" id="ARBA00025736"/>
    </source>
</evidence>
<evidence type="ECO:0000256" key="9">
    <source>
        <dbReference type="ARBA" id="ARBA00023170"/>
    </source>
</evidence>
<organism evidence="15 16">
    <name type="scientific">Scyliorhinus torazame</name>
    <name type="common">Cloudy catshark</name>
    <name type="synonym">Catulus torazame</name>
    <dbReference type="NCBI Taxonomy" id="75743"/>
    <lineage>
        <taxon>Eukaryota</taxon>
        <taxon>Metazoa</taxon>
        <taxon>Chordata</taxon>
        <taxon>Craniata</taxon>
        <taxon>Vertebrata</taxon>
        <taxon>Chondrichthyes</taxon>
        <taxon>Elasmobranchii</taxon>
        <taxon>Galeomorphii</taxon>
        <taxon>Galeoidea</taxon>
        <taxon>Carcharhiniformes</taxon>
        <taxon>Scyliorhinidae</taxon>
        <taxon>Scyliorhinus</taxon>
    </lineage>
</organism>
<name>A0A401PU46_SCYTO</name>
<accession>A0A401PU46</accession>
<evidence type="ECO:0000313" key="16">
    <source>
        <dbReference type="Proteomes" id="UP000288216"/>
    </source>
</evidence>
<keyword evidence="7 13" id="KW-0472">Membrane</keyword>
<evidence type="ECO:0000256" key="1">
    <source>
        <dbReference type="ARBA" id="ARBA00004651"/>
    </source>
</evidence>
<evidence type="ECO:0000313" key="15">
    <source>
        <dbReference type="EMBL" id="GCB76669.1"/>
    </source>
</evidence>
<dbReference type="Proteomes" id="UP000288216">
    <property type="component" value="Unassembled WGS sequence"/>
</dbReference>
<keyword evidence="16" id="KW-1185">Reference proteome</keyword>
<dbReference type="AlphaFoldDB" id="A0A401PU46"/>
<dbReference type="GO" id="GO:0006935">
    <property type="term" value="P:chemotaxis"/>
    <property type="evidence" value="ECO:0007669"/>
    <property type="project" value="InterPro"/>
</dbReference>
<feature type="transmembrane region" description="Helical" evidence="13">
    <location>
        <begin position="126"/>
        <end position="148"/>
    </location>
</feature>
<evidence type="ECO:0000256" key="3">
    <source>
        <dbReference type="ARBA" id="ARBA00022553"/>
    </source>
</evidence>
<dbReference type="GO" id="GO:0004930">
    <property type="term" value="F:G protein-coupled receptor activity"/>
    <property type="evidence" value="ECO:0007669"/>
    <property type="project" value="UniProtKB-KW"/>
</dbReference>
<dbReference type="GO" id="GO:0005886">
    <property type="term" value="C:plasma membrane"/>
    <property type="evidence" value="ECO:0007669"/>
    <property type="project" value="UniProtKB-SubCell"/>
</dbReference>
<dbReference type="Gene3D" id="1.20.1070.10">
    <property type="entry name" value="Rhodopsin 7-helix transmembrane proteins"/>
    <property type="match status" value="1"/>
</dbReference>
<feature type="domain" description="G-protein coupled receptors family 1 profile" evidence="14">
    <location>
        <begin position="28"/>
        <end position="297"/>
    </location>
</feature>
<gene>
    <name evidence="15" type="ORF">scyTo_0016594</name>
</gene>
<dbReference type="EMBL" id="BFAA01010116">
    <property type="protein sequence ID" value="GCB76669.1"/>
    <property type="molecule type" value="Genomic_DNA"/>
</dbReference>
<evidence type="ECO:0000256" key="6">
    <source>
        <dbReference type="ARBA" id="ARBA00023040"/>
    </source>
</evidence>
<feature type="transmembrane region" description="Helical" evidence="13">
    <location>
        <begin position="12"/>
        <end position="35"/>
    </location>
</feature>
<evidence type="ECO:0000256" key="5">
    <source>
        <dbReference type="ARBA" id="ARBA00022989"/>
    </source>
</evidence>
<dbReference type="GO" id="GO:0007200">
    <property type="term" value="P:phospholipase C-activating G protein-coupled receptor signaling pathway"/>
    <property type="evidence" value="ECO:0007669"/>
    <property type="project" value="TreeGrafter"/>
</dbReference>
<dbReference type="OrthoDB" id="6088892at2759"/>
<feature type="transmembrane region" description="Helical" evidence="13">
    <location>
        <begin position="92"/>
        <end position="114"/>
    </location>
</feature>
<proteinExistence type="inferred from homology"/>
<keyword evidence="9 12" id="KW-0675">Receptor</keyword>
<evidence type="ECO:0000259" key="14">
    <source>
        <dbReference type="PROSITE" id="PS50262"/>
    </source>
</evidence>
<reference evidence="15 16" key="1">
    <citation type="journal article" date="2018" name="Nat. Ecol. Evol.">
        <title>Shark genomes provide insights into elasmobranch evolution and the origin of vertebrates.</title>
        <authorList>
            <person name="Hara Y"/>
            <person name="Yamaguchi K"/>
            <person name="Onimaru K"/>
            <person name="Kadota M"/>
            <person name="Koyanagi M"/>
            <person name="Keeley SD"/>
            <person name="Tatsumi K"/>
            <person name="Tanaka K"/>
            <person name="Motone F"/>
            <person name="Kageyama Y"/>
            <person name="Nozu R"/>
            <person name="Adachi N"/>
            <person name="Nishimura O"/>
            <person name="Nakagawa R"/>
            <person name="Tanegashima C"/>
            <person name="Kiyatake I"/>
            <person name="Matsumoto R"/>
            <person name="Murakumo K"/>
            <person name="Nishida K"/>
            <person name="Terakita A"/>
            <person name="Kuratani S"/>
            <person name="Sato K"/>
            <person name="Hyodo S Kuraku.S."/>
        </authorList>
    </citation>
    <scope>NUCLEOTIDE SEQUENCE [LARGE SCALE GENOMIC DNA]</scope>
</reference>
<dbReference type="PANTHER" id="PTHR24225:SF24">
    <property type="entry name" value="G-PROTEIN COUPLED RECEPTORS FAMILY 1 PROFILE DOMAIN-CONTAINING PROTEIN"/>
    <property type="match status" value="1"/>
</dbReference>
<comment type="similarity">
    <text evidence="11">Belongs to the chemokine-like receptor (CMKLR) family.</text>
</comment>
<dbReference type="InterPro" id="IPR017452">
    <property type="entry name" value="GPCR_Rhodpsn_7TM"/>
</dbReference>
<dbReference type="InterPro" id="IPR000826">
    <property type="entry name" value="Formyl_rcpt-rel"/>
</dbReference>
<dbReference type="GO" id="GO:0004875">
    <property type="term" value="F:complement receptor activity"/>
    <property type="evidence" value="ECO:0007669"/>
    <property type="project" value="InterPro"/>
</dbReference>
<dbReference type="PROSITE" id="PS50262">
    <property type="entry name" value="G_PROTEIN_RECEP_F1_2"/>
    <property type="match status" value="1"/>
</dbReference>
<dbReference type="GO" id="GO:0007204">
    <property type="term" value="P:positive regulation of cytosolic calcium ion concentration"/>
    <property type="evidence" value="ECO:0007669"/>
    <property type="project" value="TreeGrafter"/>
</dbReference>
<comment type="caution">
    <text evidence="15">The sequence shown here is derived from an EMBL/GenBank/DDBJ whole genome shotgun (WGS) entry which is preliminary data.</text>
</comment>
<keyword evidence="4 12" id="KW-0812">Transmembrane</keyword>